<comment type="similarity">
    <text evidence="1">Belongs to the C19orf12 family.</text>
</comment>
<keyword evidence="3" id="KW-1185">Reference proteome</keyword>
<evidence type="ECO:0000256" key="1">
    <source>
        <dbReference type="ARBA" id="ARBA00029457"/>
    </source>
</evidence>
<dbReference type="InterPro" id="IPR033369">
    <property type="entry name" value="C19orf12"/>
</dbReference>
<name>A0A8J2MRU1_COTCN</name>
<dbReference type="OrthoDB" id="5976774at2759"/>
<evidence type="ECO:0000313" key="3">
    <source>
        <dbReference type="Proteomes" id="UP000786811"/>
    </source>
</evidence>
<proteinExistence type="inferred from homology"/>
<dbReference type="Pfam" id="PF20721">
    <property type="entry name" value="C19orf12"/>
    <property type="match status" value="1"/>
</dbReference>
<comment type="caution">
    <text evidence="2">The sequence shown here is derived from an EMBL/GenBank/DDBJ whole genome shotgun (WGS) entry which is preliminary data.</text>
</comment>
<evidence type="ECO:0000313" key="2">
    <source>
        <dbReference type="EMBL" id="CAG5097441.1"/>
    </source>
</evidence>
<accession>A0A8J2MRU1</accession>
<dbReference type="PANTHER" id="PTHR31493">
    <property type="entry name" value="NAZO FAMILY MEMBER"/>
    <property type="match status" value="1"/>
</dbReference>
<dbReference type="AlphaFoldDB" id="A0A8J2MRU1"/>
<protein>
    <submittedName>
        <fullName evidence="2">Uncharacterized protein</fullName>
    </submittedName>
</protein>
<organism evidence="2 3">
    <name type="scientific">Cotesia congregata</name>
    <name type="common">Parasitoid wasp</name>
    <name type="synonym">Apanteles congregatus</name>
    <dbReference type="NCBI Taxonomy" id="51543"/>
    <lineage>
        <taxon>Eukaryota</taxon>
        <taxon>Metazoa</taxon>
        <taxon>Ecdysozoa</taxon>
        <taxon>Arthropoda</taxon>
        <taxon>Hexapoda</taxon>
        <taxon>Insecta</taxon>
        <taxon>Pterygota</taxon>
        <taxon>Neoptera</taxon>
        <taxon>Endopterygota</taxon>
        <taxon>Hymenoptera</taxon>
        <taxon>Apocrita</taxon>
        <taxon>Ichneumonoidea</taxon>
        <taxon>Braconidae</taxon>
        <taxon>Microgastrinae</taxon>
        <taxon>Cotesia</taxon>
    </lineage>
</organism>
<dbReference type="EMBL" id="CAJNRD030001121">
    <property type="protein sequence ID" value="CAG5097441.1"/>
    <property type="molecule type" value="Genomic_DNA"/>
</dbReference>
<dbReference type="PANTHER" id="PTHR31493:SF1">
    <property type="entry name" value="PROTEIN C19ORF12"/>
    <property type="match status" value="1"/>
</dbReference>
<dbReference type="Proteomes" id="UP000786811">
    <property type="component" value="Unassembled WGS sequence"/>
</dbReference>
<gene>
    <name evidence="2" type="ORF">HICCMSTLAB_LOCUS8709</name>
</gene>
<sequence>MMSYNDNELINVLCEITEIKSMRVAVKSSLQSGVVVGTAAAVGGLLLGPRGIAIGGLAASLGTAMAMERRFKSVPEILRNDLTAKQKNELMKAVRKLLTAKNIMTVAMLISERGVLQTLIRLISNFLKRLNYNL</sequence>
<reference evidence="2" key="1">
    <citation type="submission" date="2021-04" db="EMBL/GenBank/DDBJ databases">
        <authorList>
            <person name="Chebbi M.A.C M."/>
        </authorList>
    </citation>
    <scope>NUCLEOTIDE SEQUENCE</scope>
</reference>